<name>A0A1B9QWH6_9VIBR</name>
<dbReference type="EMBL" id="MAJZ01000718">
    <property type="protein sequence ID" value="OCH73974.1"/>
    <property type="molecule type" value="Genomic_DNA"/>
</dbReference>
<gene>
    <name evidence="1" type="ORF">A6E14_13575</name>
</gene>
<accession>A0A1B9QWH6</accession>
<sequence length="67" mass="7883">MSVFSQSQTFKNAPKNREHFFASHVVEQTLKGMTRKIAPACLFIPQDRKIYGYNNTKWREYKQAEGE</sequence>
<evidence type="ECO:0000313" key="2">
    <source>
        <dbReference type="Proteomes" id="UP000093173"/>
    </source>
</evidence>
<keyword evidence="2" id="KW-1185">Reference proteome</keyword>
<reference evidence="2" key="1">
    <citation type="submission" date="2016-06" db="EMBL/GenBank/DDBJ databases">
        <authorList>
            <person name="Hehemann J.-H."/>
            <person name="Arevalo P."/>
            <person name="Datta M.S."/>
            <person name="Polz M.F."/>
        </authorList>
    </citation>
    <scope>NUCLEOTIDE SEQUENCE [LARGE SCALE GENOMIC DNA]</scope>
    <source>
        <strain evidence="2">9CSC122</strain>
    </source>
</reference>
<evidence type="ECO:0000313" key="1">
    <source>
        <dbReference type="EMBL" id="OCH73974.1"/>
    </source>
</evidence>
<dbReference type="Proteomes" id="UP000093173">
    <property type="component" value="Unassembled WGS sequence"/>
</dbReference>
<organism evidence="1 2">
    <name type="scientific">Vibrio genomosp. F10</name>
    <dbReference type="NCBI Taxonomy" id="723171"/>
    <lineage>
        <taxon>Bacteria</taxon>
        <taxon>Pseudomonadati</taxon>
        <taxon>Pseudomonadota</taxon>
        <taxon>Gammaproteobacteria</taxon>
        <taxon>Vibrionales</taxon>
        <taxon>Vibrionaceae</taxon>
        <taxon>Vibrio</taxon>
    </lineage>
</organism>
<dbReference type="AlphaFoldDB" id="A0A1B9QWH6"/>
<protein>
    <submittedName>
        <fullName evidence="1">Uncharacterized protein</fullName>
    </submittedName>
</protein>
<proteinExistence type="predicted"/>
<comment type="caution">
    <text evidence="1">The sequence shown here is derived from an EMBL/GenBank/DDBJ whole genome shotgun (WGS) entry which is preliminary data.</text>
</comment>